<protein>
    <recommendedName>
        <fullName evidence="1">Flagellar protein FlgJ N-terminal domain-containing protein</fullName>
    </recommendedName>
</protein>
<evidence type="ECO:0000313" key="3">
    <source>
        <dbReference type="Proteomes" id="UP001501588"/>
    </source>
</evidence>
<organism evidence="2 3">
    <name type="scientific">Craurococcus roseus</name>
    <dbReference type="NCBI Taxonomy" id="77585"/>
    <lineage>
        <taxon>Bacteria</taxon>
        <taxon>Pseudomonadati</taxon>
        <taxon>Pseudomonadota</taxon>
        <taxon>Alphaproteobacteria</taxon>
        <taxon>Acetobacterales</taxon>
        <taxon>Acetobacteraceae</taxon>
        <taxon>Craurococcus</taxon>
    </lineage>
</organism>
<name>A0ABP3Q8V2_9PROT</name>
<dbReference type="Pfam" id="PF10135">
    <property type="entry name" value="Rod-binding"/>
    <property type="match status" value="1"/>
</dbReference>
<feature type="domain" description="Flagellar protein FlgJ N-terminal" evidence="1">
    <location>
        <begin position="48"/>
        <end position="88"/>
    </location>
</feature>
<gene>
    <name evidence="2" type="ORF">GCM10009416_25260</name>
</gene>
<proteinExistence type="predicted"/>
<dbReference type="Proteomes" id="UP001501588">
    <property type="component" value="Unassembled WGS sequence"/>
</dbReference>
<evidence type="ECO:0000313" key="2">
    <source>
        <dbReference type="EMBL" id="GAA0585889.1"/>
    </source>
</evidence>
<dbReference type="EMBL" id="BAAAFZ010000034">
    <property type="protein sequence ID" value="GAA0585889.1"/>
    <property type="molecule type" value="Genomic_DNA"/>
</dbReference>
<accession>A0ABP3Q8V2</accession>
<dbReference type="RefSeq" id="WP_343895665.1">
    <property type="nucleotide sequence ID" value="NZ_BAAAFZ010000034.1"/>
</dbReference>
<comment type="caution">
    <text evidence="2">The sequence shown here is derived from an EMBL/GenBank/DDBJ whole genome shotgun (WGS) entry which is preliminary data.</text>
</comment>
<reference evidence="3" key="1">
    <citation type="journal article" date="2019" name="Int. J. Syst. Evol. Microbiol.">
        <title>The Global Catalogue of Microorganisms (GCM) 10K type strain sequencing project: providing services to taxonomists for standard genome sequencing and annotation.</title>
        <authorList>
            <consortium name="The Broad Institute Genomics Platform"/>
            <consortium name="The Broad Institute Genome Sequencing Center for Infectious Disease"/>
            <person name="Wu L."/>
            <person name="Ma J."/>
        </authorList>
    </citation>
    <scope>NUCLEOTIDE SEQUENCE [LARGE SCALE GENOMIC DNA]</scope>
    <source>
        <strain evidence="3">JCM 9933</strain>
    </source>
</reference>
<keyword evidence="3" id="KW-1185">Reference proteome</keyword>
<sequence>MAALPPVHAPLTPAQVAAAPAKMREAARNFETQALSQLLQPAFAGLGAEPLGGGGAAEGQWRTMLVDAVAGAASRAGHGLGIGDMVLREMLRRQSAEPATTTNPEDAT</sequence>
<evidence type="ECO:0000259" key="1">
    <source>
        <dbReference type="Pfam" id="PF10135"/>
    </source>
</evidence>
<dbReference type="InterPro" id="IPR019301">
    <property type="entry name" value="Flagellar_prot_FlgJ_N"/>
</dbReference>